<dbReference type="PROSITE" id="PS50071">
    <property type="entry name" value="HOMEOBOX_2"/>
    <property type="match status" value="1"/>
</dbReference>
<dbReference type="InterPro" id="IPR001356">
    <property type="entry name" value="HD"/>
</dbReference>
<evidence type="ECO:0000256" key="9">
    <source>
        <dbReference type="SAM" id="MobiDB-lite"/>
    </source>
</evidence>
<evidence type="ECO:0000256" key="2">
    <source>
        <dbReference type="ARBA" id="ARBA00022473"/>
    </source>
</evidence>
<dbReference type="GO" id="GO:0005634">
    <property type="term" value="C:nucleus"/>
    <property type="evidence" value="ECO:0007669"/>
    <property type="project" value="UniProtKB-SubCell"/>
</dbReference>
<dbReference type="InterPro" id="IPR017970">
    <property type="entry name" value="Homeobox_CS"/>
</dbReference>
<protein>
    <submittedName>
        <fullName evidence="10">Homeobox unc-4 homolog</fullName>
    </submittedName>
</protein>
<dbReference type="GO" id="GO:1990837">
    <property type="term" value="F:sequence-specific double-stranded DNA binding"/>
    <property type="evidence" value="ECO:0007669"/>
    <property type="project" value="TreeGrafter"/>
</dbReference>
<dbReference type="Proteomes" id="UP001152795">
    <property type="component" value="Unassembled WGS sequence"/>
</dbReference>
<dbReference type="EMBL" id="CACRXK020000457">
    <property type="protein sequence ID" value="CAB3982040.1"/>
    <property type="molecule type" value="Genomic_DNA"/>
</dbReference>
<feature type="region of interest" description="Disordered" evidence="9">
    <location>
        <begin position="138"/>
        <end position="171"/>
    </location>
</feature>
<comment type="caution">
    <text evidence="10">The sequence shown here is derived from an EMBL/GenBank/DDBJ whole genome shotgun (WGS) entry which is preliminary data.</text>
</comment>
<reference evidence="10" key="1">
    <citation type="submission" date="2020-04" db="EMBL/GenBank/DDBJ databases">
        <authorList>
            <person name="Alioto T."/>
            <person name="Alioto T."/>
            <person name="Gomez Garrido J."/>
        </authorList>
    </citation>
    <scope>NUCLEOTIDE SEQUENCE</scope>
    <source>
        <strain evidence="10">A484AB</strain>
    </source>
</reference>
<dbReference type="InterPro" id="IPR009057">
    <property type="entry name" value="Homeodomain-like_sf"/>
</dbReference>
<evidence type="ECO:0000313" key="10">
    <source>
        <dbReference type="EMBL" id="CAB3982040.1"/>
    </source>
</evidence>
<dbReference type="Gene3D" id="1.10.10.60">
    <property type="entry name" value="Homeodomain-like"/>
    <property type="match status" value="1"/>
</dbReference>
<evidence type="ECO:0000256" key="6">
    <source>
        <dbReference type="ARBA" id="ARBA00038351"/>
    </source>
</evidence>
<evidence type="ECO:0000256" key="4">
    <source>
        <dbReference type="ARBA" id="ARBA00023155"/>
    </source>
</evidence>
<dbReference type="SMART" id="SM00389">
    <property type="entry name" value="HOX"/>
    <property type="match status" value="1"/>
</dbReference>
<dbReference type="PANTHER" id="PTHR46799">
    <property type="entry name" value="HOMEOBOX PROTEIN UNC-4 HOMOLOG"/>
    <property type="match status" value="1"/>
</dbReference>
<evidence type="ECO:0000256" key="3">
    <source>
        <dbReference type="ARBA" id="ARBA00023125"/>
    </source>
</evidence>
<dbReference type="PROSITE" id="PS00027">
    <property type="entry name" value="HOMEOBOX_1"/>
    <property type="match status" value="1"/>
</dbReference>
<sequence>MNYHYYPPGITYQGLNQHLNQVACYHHDETNCRCNPQAIYQNSLFGCTRAINHPVTSFGMGSFPDDVEIAVDLSKIRVTRTRRSRMQYSPWQVEEMEKVFQKTHYPDVFVREALAVRLDLAESRIQVWFQNRRARWRRKENTVATPGRRSLSQLEKPTELKSTRNEKDDTNCTRTNIKHSVANILAKPSKIIQVPWKVPKRGKKQRNQDTTKKTILASEALRPERDLCKTSEDASEISTR</sequence>
<dbReference type="PANTHER" id="PTHR46799:SF2">
    <property type="entry name" value="HOMEOBOX DOMAIN-CONTAINING PROTEIN"/>
    <property type="match status" value="1"/>
</dbReference>
<dbReference type="OrthoDB" id="6159439at2759"/>
<dbReference type="GO" id="GO:0000981">
    <property type="term" value="F:DNA-binding transcription factor activity, RNA polymerase II-specific"/>
    <property type="evidence" value="ECO:0007669"/>
    <property type="project" value="InterPro"/>
</dbReference>
<accession>A0A6S7G941</accession>
<keyword evidence="3 7" id="KW-0238">DNA-binding</keyword>
<gene>
    <name evidence="10" type="ORF">PACLA_8A048915</name>
</gene>
<comment type="similarity">
    <text evidence="6">Belongs to the paired homeobox family. Unc-4 subfamily.</text>
</comment>
<feature type="compositionally biased region" description="Basic and acidic residues" evidence="9">
    <location>
        <begin position="156"/>
        <end position="171"/>
    </location>
</feature>
<evidence type="ECO:0000256" key="5">
    <source>
        <dbReference type="ARBA" id="ARBA00023242"/>
    </source>
</evidence>
<evidence type="ECO:0000256" key="1">
    <source>
        <dbReference type="ARBA" id="ARBA00004123"/>
    </source>
</evidence>
<evidence type="ECO:0000256" key="8">
    <source>
        <dbReference type="RuleBase" id="RU000682"/>
    </source>
</evidence>
<feature type="region of interest" description="Disordered" evidence="9">
    <location>
        <begin position="199"/>
        <end position="240"/>
    </location>
</feature>
<feature type="DNA-binding region" description="Homeobox" evidence="7">
    <location>
        <begin position="81"/>
        <end position="140"/>
    </location>
</feature>
<feature type="compositionally biased region" description="Basic and acidic residues" evidence="9">
    <location>
        <begin position="221"/>
        <end position="232"/>
    </location>
</feature>
<dbReference type="AlphaFoldDB" id="A0A6S7G941"/>
<keyword evidence="5 7" id="KW-0539">Nucleus</keyword>
<dbReference type="Pfam" id="PF00046">
    <property type="entry name" value="Homeodomain"/>
    <property type="match status" value="1"/>
</dbReference>
<organism evidence="10 11">
    <name type="scientific">Paramuricea clavata</name>
    <name type="common">Red gorgonian</name>
    <name type="synonym">Violescent sea-whip</name>
    <dbReference type="NCBI Taxonomy" id="317549"/>
    <lineage>
        <taxon>Eukaryota</taxon>
        <taxon>Metazoa</taxon>
        <taxon>Cnidaria</taxon>
        <taxon>Anthozoa</taxon>
        <taxon>Octocorallia</taxon>
        <taxon>Malacalcyonacea</taxon>
        <taxon>Plexauridae</taxon>
        <taxon>Paramuricea</taxon>
    </lineage>
</organism>
<keyword evidence="2" id="KW-0217">Developmental protein</keyword>
<dbReference type="CDD" id="cd00086">
    <property type="entry name" value="homeodomain"/>
    <property type="match status" value="1"/>
</dbReference>
<keyword evidence="11" id="KW-1185">Reference proteome</keyword>
<proteinExistence type="inferred from homology"/>
<evidence type="ECO:0000313" key="11">
    <source>
        <dbReference type="Proteomes" id="UP001152795"/>
    </source>
</evidence>
<name>A0A6S7G941_PARCT</name>
<dbReference type="SUPFAM" id="SSF46689">
    <property type="entry name" value="Homeodomain-like"/>
    <property type="match status" value="1"/>
</dbReference>
<comment type="subcellular location">
    <subcellularLocation>
        <location evidence="1 7 8">Nucleus</location>
    </subcellularLocation>
</comment>
<keyword evidence="4 7" id="KW-0371">Homeobox</keyword>
<evidence type="ECO:0000256" key="7">
    <source>
        <dbReference type="PROSITE-ProRule" id="PRU00108"/>
    </source>
</evidence>
<dbReference type="FunFam" id="1.10.10.60:FF:000057">
    <property type="entry name" value="Short stature homeobox 2"/>
    <property type="match status" value="1"/>
</dbReference>